<evidence type="ECO:0000313" key="7">
    <source>
        <dbReference type="Proteomes" id="UP000594688"/>
    </source>
</evidence>
<sequence length="79" mass="8865">MKSQEIRELSDKELEEKLGDLKEEQFNLKFQLATGKIQNPGGIVHLRRSIARVMTILNERKRAKADTAPASATEDTAKA</sequence>
<dbReference type="NCBIfam" id="TIGR00012">
    <property type="entry name" value="L29"/>
    <property type="match status" value="1"/>
</dbReference>
<dbReference type="Gene3D" id="1.10.287.310">
    <property type="match status" value="1"/>
</dbReference>
<dbReference type="FunFam" id="1.10.287.310:FF:000001">
    <property type="entry name" value="50S ribosomal protein L29"/>
    <property type="match status" value="1"/>
</dbReference>
<keyword evidence="3 5" id="KW-0687">Ribonucleoprotein</keyword>
<evidence type="ECO:0000256" key="1">
    <source>
        <dbReference type="ARBA" id="ARBA00009254"/>
    </source>
</evidence>
<comment type="similarity">
    <text evidence="1 5">Belongs to the universal ribosomal protein uL29 family.</text>
</comment>
<organism evidence="6 7">
    <name type="scientific">Candidatus Nitronauta litoralis</name>
    <dbReference type="NCBI Taxonomy" id="2705533"/>
    <lineage>
        <taxon>Bacteria</taxon>
        <taxon>Pseudomonadati</taxon>
        <taxon>Nitrospinota/Tectimicrobiota group</taxon>
        <taxon>Nitrospinota</taxon>
        <taxon>Nitrospinia</taxon>
        <taxon>Nitrospinales</taxon>
        <taxon>Nitrospinaceae</taxon>
        <taxon>Candidatus Nitronauta</taxon>
    </lineage>
</organism>
<name>A0A7T0FZW0_9BACT</name>
<dbReference type="KEGG" id="nli:G3M70_07630"/>
<dbReference type="SUPFAM" id="SSF46561">
    <property type="entry name" value="Ribosomal protein L29 (L29p)"/>
    <property type="match status" value="1"/>
</dbReference>
<dbReference type="AlphaFoldDB" id="A0A7T0FZW0"/>
<dbReference type="HAMAP" id="MF_00374">
    <property type="entry name" value="Ribosomal_uL29"/>
    <property type="match status" value="1"/>
</dbReference>
<dbReference type="PANTHER" id="PTHR10916:SF0">
    <property type="entry name" value="LARGE RIBOSOMAL SUBUNIT PROTEIN UL29C"/>
    <property type="match status" value="1"/>
</dbReference>
<accession>A0A7T0FZW0</accession>
<protein>
    <recommendedName>
        <fullName evidence="4 5">Large ribosomal subunit protein uL29</fullName>
    </recommendedName>
</protein>
<dbReference type="Pfam" id="PF00831">
    <property type="entry name" value="Ribosomal_L29"/>
    <property type="match status" value="1"/>
</dbReference>
<dbReference type="GO" id="GO:0006412">
    <property type="term" value="P:translation"/>
    <property type="evidence" value="ECO:0007669"/>
    <property type="project" value="UniProtKB-UniRule"/>
</dbReference>
<dbReference type="EMBL" id="CP048685">
    <property type="protein sequence ID" value="QPJ61759.1"/>
    <property type="molecule type" value="Genomic_DNA"/>
</dbReference>
<reference evidence="6 7" key="1">
    <citation type="submission" date="2020-02" db="EMBL/GenBank/DDBJ databases">
        <title>Genomic and physiological characterization of two novel Nitrospinaceae genera.</title>
        <authorList>
            <person name="Mueller A.J."/>
            <person name="Jung M.-Y."/>
            <person name="Strachan C.R."/>
            <person name="Herbold C.W."/>
            <person name="Kirkegaard R.H."/>
            <person name="Daims H."/>
        </authorList>
    </citation>
    <scope>NUCLEOTIDE SEQUENCE [LARGE SCALE GENOMIC DNA]</scope>
    <source>
        <strain evidence="6">EB</strain>
    </source>
</reference>
<dbReference type="Proteomes" id="UP000594688">
    <property type="component" value="Chromosome"/>
</dbReference>
<evidence type="ECO:0000256" key="2">
    <source>
        <dbReference type="ARBA" id="ARBA00022980"/>
    </source>
</evidence>
<keyword evidence="2 5" id="KW-0689">Ribosomal protein</keyword>
<gene>
    <name evidence="5 6" type="primary">rpmC</name>
    <name evidence="6" type="ORF">G3M70_07630</name>
</gene>
<proteinExistence type="inferred from homology"/>
<dbReference type="InterPro" id="IPR050063">
    <property type="entry name" value="Ribosomal_protein_uL29"/>
</dbReference>
<dbReference type="GO" id="GO:0022625">
    <property type="term" value="C:cytosolic large ribosomal subunit"/>
    <property type="evidence" value="ECO:0007669"/>
    <property type="project" value="TreeGrafter"/>
</dbReference>
<dbReference type="InterPro" id="IPR036049">
    <property type="entry name" value="Ribosomal_uL29_sf"/>
</dbReference>
<dbReference type="CDD" id="cd00427">
    <property type="entry name" value="Ribosomal_L29_HIP"/>
    <property type="match status" value="1"/>
</dbReference>
<evidence type="ECO:0000256" key="5">
    <source>
        <dbReference type="HAMAP-Rule" id="MF_00374"/>
    </source>
</evidence>
<evidence type="ECO:0000256" key="3">
    <source>
        <dbReference type="ARBA" id="ARBA00023274"/>
    </source>
</evidence>
<dbReference type="PANTHER" id="PTHR10916">
    <property type="entry name" value="60S RIBOSOMAL PROTEIN L35/50S RIBOSOMAL PROTEIN L29"/>
    <property type="match status" value="1"/>
</dbReference>
<dbReference type="GO" id="GO:0003735">
    <property type="term" value="F:structural constituent of ribosome"/>
    <property type="evidence" value="ECO:0007669"/>
    <property type="project" value="InterPro"/>
</dbReference>
<evidence type="ECO:0000256" key="4">
    <source>
        <dbReference type="ARBA" id="ARBA00035204"/>
    </source>
</evidence>
<dbReference type="InterPro" id="IPR001854">
    <property type="entry name" value="Ribosomal_uL29"/>
</dbReference>
<evidence type="ECO:0000313" key="6">
    <source>
        <dbReference type="EMBL" id="QPJ61759.1"/>
    </source>
</evidence>